<dbReference type="OrthoDB" id="9804286at2"/>
<keyword evidence="2" id="KW-0547">Nucleotide-binding</keyword>
<evidence type="ECO:0000259" key="4">
    <source>
        <dbReference type="PROSITE" id="PS50206"/>
    </source>
</evidence>
<dbReference type="GO" id="GO:0005524">
    <property type="term" value="F:ATP binding"/>
    <property type="evidence" value="ECO:0007669"/>
    <property type="project" value="UniProtKB-KW"/>
</dbReference>
<evidence type="ECO:0000256" key="1">
    <source>
        <dbReference type="ARBA" id="ARBA00022679"/>
    </source>
</evidence>
<dbReference type="Pfam" id="PF00899">
    <property type="entry name" value="ThiF"/>
    <property type="match status" value="1"/>
</dbReference>
<dbReference type="InterPro" id="IPR000594">
    <property type="entry name" value="ThiF_NAD_FAD-bd"/>
</dbReference>
<keyword evidence="1" id="KW-0808">Transferase</keyword>
<dbReference type="AlphaFoldDB" id="Q1AY17"/>
<gene>
    <name evidence="5" type="ordered locus">Rxyl_0743</name>
</gene>
<keyword evidence="6" id="KW-1185">Reference proteome</keyword>
<dbReference type="InterPro" id="IPR036873">
    <property type="entry name" value="Rhodanese-like_dom_sf"/>
</dbReference>
<dbReference type="InterPro" id="IPR001763">
    <property type="entry name" value="Rhodanese-like_dom"/>
</dbReference>
<dbReference type="STRING" id="266117.Rxyl_0743"/>
<dbReference type="PhylomeDB" id="Q1AY17"/>
<dbReference type="CDD" id="cd00158">
    <property type="entry name" value="RHOD"/>
    <property type="match status" value="1"/>
</dbReference>
<evidence type="ECO:0000256" key="3">
    <source>
        <dbReference type="ARBA" id="ARBA00022840"/>
    </source>
</evidence>
<dbReference type="InterPro" id="IPR035985">
    <property type="entry name" value="Ubiquitin-activating_enz"/>
</dbReference>
<dbReference type="NCBIfam" id="NF004281">
    <property type="entry name" value="PRK05690.1"/>
    <property type="match status" value="1"/>
</dbReference>
<keyword evidence="3" id="KW-0067">ATP-binding</keyword>
<organism evidence="5 6">
    <name type="scientific">Rubrobacter xylanophilus (strain DSM 9941 / JCM 11954 / NBRC 16129 / PRD-1)</name>
    <dbReference type="NCBI Taxonomy" id="266117"/>
    <lineage>
        <taxon>Bacteria</taxon>
        <taxon>Bacillati</taxon>
        <taxon>Actinomycetota</taxon>
        <taxon>Rubrobacteria</taxon>
        <taxon>Rubrobacterales</taxon>
        <taxon>Rubrobacteraceae</taxon>
        <taxon>Rubrobacter</taxon>
    </lineage>
</organism>
<evidence type="ECO:0000313" key="6">
    <source>
        <dbReference type="Proteomes" id="UP000006637"/>
    </source>
</evidence>
<proteinExistence type="predicted"/>
<protein>
    <submittedName>
        <fullName evidence="5">UBA/THIF-type NAD/FAD binding fold</fullName>
    </submittedName>
</protein>
<dbReference type="Pfam" id="PF00581">
    <property type="entry name" value="Rhodanese"/>
    <property type="match status" value="1"/>
</dbReference>
<dbReference type="InterPro" id="IPR045886">
    <property type="entry name" value="ThiF/MoeB/HesA"/>
</dbReference>
<dbReference type="SUPFAM" id="SSF69572">
    <property type="entry name" value="Activating enzymes of the ubiquitin-like proteins"/>
    <property type="match status" value="1"/>
</dbReference>
<name>Q1AY17_RUBXD</name>
<sequence length="392" mass="43165">MKELVNVPPNGQVELSNEEIARYSRHLIMPEVALEGQKKLKAARVLTIGAGGLGAPLAMYLAAAGVGTIGIVDFDVVDESNLQRQIIHGTSDIGRPKLESARETIEDINPNVRVETFNEALSSENALDIFRDFDVIVDGTDNFPTRYLVNDACVLTGKPNVYGSIFRFEGQASVFWAEEGPCYRCLYPEPPPPGLVPSCAEGGVLGILPGAIGVIQATETVKLILGIGEPLIGRLLLYDALGMRFREMKLRKDPKCPICGENRTIHELIDYEEFCGIPQAQAAERENEVPEITVRELKERLDRGEDIKVLDVREPHEYQVANIGAPLIPLNELPERMHELNQNDEIAVHCKTGGRSARAVKLLRDAGFTNVYNVKGGITAWSEEIDPSVPKY</sequence>
<dbReference type="GO" id="GO:0008146">
    <property type="term" value="F:sulfotransferase activity"/>
    <property type="evidence" value="ECO:0007669"/>
    <property type="project" value="TreeGrafter"/>
</dbReference>
<dbReference type="PANTHER" id="PTHR10953:SF102">
    <property type="entry name" value="ADENYLYLTRANSFERASE AND SULFURTRANSFERASE MOCS3"/>
    <property type="match status" value="1"/>
</dbReference>
<dbReference type="GO" id="GO:0004792">
    <property type="term" value="F:thiosulfate-cyanide sulfurtransferase activity"/>
    <property type="evidence" value="ECO:0007669"/>
    <property type="project" value="TreeGrafter"/>
</dbReference>
<accession>Q1AY17</accession>
<dbReference type="HOGENOM" id="CLU_013325_1_2_11"/>
<evidence type="ECO:0000313" key="5">
    <source>
        <dbReference type="EMBL" id="ABG03711.1"/>
    </source>
</evidence>
<dbReference type="CDD" id="cd00757">
    <property type="entry name" value="ThiF_MoeB_HesA_family"/>
    <property type="match status" value="1"/>
</dbReference>
<dbReference type="eggNOG" id="COG0476">
    <property type="taxonomic scope" value="Bacteria"/>
</dbReference>
<dbReference type="SMART" id="SM00450">
    <property type="entry name" value="RHOD"/>
    <property type="match status" value="1"/>
</dbReference>
<dbReference type="PROSITE" id="PS50206">
    <property type="entry name" value="RHODANESE_3"/>
    <property type="match status" value="1"/>
</dbReference>
<dbReference type="Proteomes" id="UP000006637">
    <property type="component" value="Chromosome"/>
</dbReference>
<dbReference type="PANTHER" id="PTHR10953">
    <property type="entry name" value="UBIQUITIN-ACTIVATING ENZYME E1"/>
    <property type="match status" value="1"/>
</dbReference>
<reference evidence="5 6" key="1">
    <citation type="submission" date="2006-06" db="EMBL/GenBank/DDBJ databases">
        <title>Complete sequence of Rubrobacter xylanophilus DSM 9941.</title>
        <authorList>
            <consortium name="US DOE Joint Genome Institute"/>
            <person name="Copeland A."/>
            <person name="Lucas S."/>
            <person name="Lapidus A."/>
            <person name="Barry K."/>
            <person name="Detter J.C."/>
            <person name="Glavina del Rio T."/>
            <person name="Hammon N."/>
            <person name="Israni S."/>
            <person name="Dalin E."/>
            <person name="Tice H."/>
            <person name="Pitluck S."/>
            <person name="Munk A.C."/>
            <person name="Brettin T."/>
            <person name="Bruce D."/>
            <person name="Han C."/>
            <person name="Tapia R."/>
            <person name="Gilna P."/>
            <person name="Schmutz J."/>
            <person name="Larimer F."/>
            <person name="Land M."/>
            <person name="Hauser L."/>
            <person name="Kyrpides N."/>
            <person name="Lykidis A."/>
            <person name="da Costa M.S."/>
            <person name="Rainey F.A."/>
            <person name="Empadinhas N."/>
            <person name="Jolivet E."/>
            <person name="Battista J.R."/>
            <person name="Richardson P."/>
        </authorList>
    </citation>
    <scope>NUCLEOTIDE SEQUENCE [LARGE SCALE GENOMIC DNA]</scope>
    <source>
        <strain evidence="6">DSM 9941 / NBRC 16129 / PRD-1</strain>
    </source>
</reference>
<dbReference type="eggNOG" id="COG0607">
    <property type="taxonomic scope" value="Bacteria"/>
</dbReference>
<dbReference type="EMBL" id="CP000386">
    <property type="protein sequence ID" value="ABG03711.1"/>
    <property type="molecule type" value="Genomic_DNA"/>
</dbReference>
<feature type="domain" description="Rhodanese" evidence="4">
    <location>
        <begin position="303"/>
        <end position="390"/>
    </location>
</feature>
<dbReference type="GO" id="GO:0005829">
    <property type="term" value="C:cytosol"/>
    <property type="evidence" value="ECO:0007669"/>
    <property type="project" value="TreeGrafter"/>
</dbReference>
<dbReference type="GO" id="GO:0008641">
    <property type="term" value="F:ubiquitin-like modifier activating enzyme activity"/>
    <property type="evidence" value="ECO:0007669"/>
    <property type="project" value="InterPro"/>
</dbReference>
<dbReference type="Gene3D" id="3.40.50.720">
    <property type="entry name" value="NAD(P)-binding Rossmann-like Domain"/>
    <property type="match status" value="1"/>
</dbReference>
<dbReference type="FunFam" id="3.40.50.720:FF:000033">
    <property type="entry name" value="Adenylyltransferase and sulfurtransferase MOCS3"/>
    <property type="match status" value="1"/>
</dbReference>
<dbReference type="GO" id="GO:0016779">
    <property type="term" value="F:nucleotidyltransferase activity"/>
    <property type="evidence" value="ECO:0007669"/>
    <property type="project" value="TreeGrafter"/>
</dbReference>
<dbReference type="Gene3D" id="3.40.250.10">
    <property type="entry name" value="Rhodanese-like domain"/>
    <property type="match status" value="1"/>
</dbReference>
<evidence type="ECO:0000256" key="2">
    <source>
        <dbReference type="ARBA" id="ARBA00022741"/>
    </source>
</evidence>
<dbReference type="RefSeq" id="WP_011563729.1">
    <property type="nucleotide sequence ID" value="NC_008148.1"/>
</dbReference>
<dbReference type="KEGG" id="rxy:Rxyl_0743"/>